<dbReference type="Proteomes" id="UP000198752">
    <property type="component" value="Unassembled WGS sequence"/>
</dbReference>
<organism evidence="1 2">
    <name type="scientific">Sporolactobacillus nakayamae</name>
    <dbReference type="NCBI Taxonomy" id="269670"/>
    <lineage>
        <taxon>Bacteria</taxon>
        <taxon>Bacillati</taxon>
        <taxon>Bacillota</taxon>
        <taxon>Bacilli</taxon>
        <taxon>Bacillales</taxon>
        <taxon>Sporolactobacillaceae</taxon>
        <taxon>Sporolactobacillus</taxon>
    </lineage>
</organism>
<evidence type="ECO:0000313" key="1">
    <source>
        <dbReference type="EMBL" id="SFG57521.1"/>
    </source>
</evidence>
<dbReference type="OrthoDB" id="2989320at2"/>
<proteinExistence type="predicted"/>
<dbReference type="EMBL" id="FOOY01000013">
    <property type="protein sequence ID" value="SFG57521.1"/>
    <property type="molecule type" value="Genomic_DNA"/>
</dbReference>
<dbReference type="RefSeq" id="WP_093672754.1">
    <property type="nucleotide sequence ID" value="NZ_FOOY01000013.1"/>
</dbReference>
<protein>
    <submittedName>
        <fullName evidence="1">Uncharacterized protein</fullName>
    </submittedName>
</protein>
<name>A0A1I2T5K8_9BACL</name>
<reference evidence="2" key="1">
    <citation type="submission" date="2016-10" db="EMBL/GenBank/DDBJ databases">
        <authorList>
            <person name="Varghese N."/>
            <person name="Submissions S."/>
        </authorList>
    </citation>
    <scope>NUCLEOTIDE SEQUENCE [LARGE SCALE GENOMIC DNA]</scope>
    <source>
        <strain evidence="2">ATCC 700379</strain>
    </source>
</reference>
<keyword evidence="2" id="KW-1185">Reference proteome</keyword>
<evidence type="ECO:0000313" key="2">
    <source>
        <dbReference type="Proteomes" id="UP000198752"/>
    </source>
</evidence>
<accession>A0A1I2T5K8</accession>
<sequence>MTIEEIKTYLDTSSTAIEAAKKSIYTESEIQEMIDTVCKELDPSWKKLGPYQKLIFGWSMSAPKMLMSQNYLDEVIKPFITKVNQSLNWNLRTPADFMK</sequence>
<dbReference type="AlphaFoldDB" id="A0A1I2T5K8"/>
<gene>
    <name evidence="1" type="ORF">SAMN02982927_02115</name>
</gene>